<dbReference type="InterPro" id="IPR040999">
    <property type="entry name" value="Mak_N_cap"/>
</dbReference>
<dbReference type="Pfam" id="PF18085">
    <property type="entry name" value="Mak_N_cap"/>
    <property type="match status" value="1"/>
</dbReference>
<dbReference type="RefSeq" id="WP_377394692.1">
    <property type="nucleotide sequence ID" value="NZ_JBHSAN010000054.1"/>
</dbReference>
<sequence length="197" mass="21057">MAKIHRGATLTPPFEEFLPAWVLRRPWYRGGDDAALTPVGWFRLEDPAGEVGIETHLLTDGTCVYQVPLTYRSAPIEAPLVATAEHSVLGTRWIHDAEADPVWRRQLVRLVRTGGVSDSAGRHLDATAIGRRAGGSAHGRRPPLDDSVSIELRRVVEPGPAPDGPGVAGVVHGRWPGGSGCLAVLYAAGSVPASRSR</sequence>
<evidence type="ECO:0000256" key="1">
    <source>
        <dbReference type="ARBA" id="ARBA00022679"/>
    </source>
</evidence>
<dbReference type="EMBL" id="JBHUOF010000049">
    <property type="protein sequence ID" value="MFD2803215.1"/>
    <property type="molecule type" value="Genomic_DNA"/>
</dbReference>
<keyword evidence="2" id="KW-0547">Nucleotide-binding</keyword>
<evidence type="ECO:0000256" key="5">
    <source>
        <dbReference type="SAM" id="MobiDB-lite"/>
    </source>
</evidence>
<feature type="domain" description="Maltokinase N-terminal cap" evidence="6">
    <location>
        <begin position="21"/>
        <end position="100"/>
    </location>
</feature>
<evidence type="ECO:0000256" key="4">
    <source>
        <dbReference type="ARBA" id="ARBA00022840"/>
    </source>
</evidence>
<keyword evidence="1" id="KW-0808">Transferase</keyword>
<reference evidence="8" key="1">
    <citation type="journal article" date="2019" name="Int. J. Syst. Evol. Microbiol.">
        <title>The Global Catalogue of Microorganisms (GCM) 10K type strain sequencing project: providing services to taxonomists for standard genome sequencing and annotation.</title>
        <authorList>
            <consortium name="The Broad Institute Genomics Platform"/>
            <consortium name="The Broad Institute Genome Sequencing Center for Infectious Disease"/>
            <person name="Wu L."/>
            <person name="Ma J."/>
        </authorList>
    </citation>
    <scope>NUCLEOTIDE SEQUENCE [LARGE SCALE GENOMIC DNA]</scope>
    <source>
        <strain evidence="8">IBRC-M 10906</strain>
    </source>
</reference>
<proteinExistence type="predicted"/>
<feature type="region of interest" description="Disordered" evidence="5">
    <location>
        <begin position="128"/>
        <end position="147"/>
    </location>
</feature>
<evidence type="ECO:0000259" key="6">
    <source>
        <dbReference type="Pfam" id="PF18085"/>
    </source>
</evidence>
<keyword evidence="4" id="KW-0067">ATP-binding</keyword>
<keyword evidence="3" id="KW-0418">Kinase</keyword>
<evidence type="ECO:0000256" key="2">
    <source>
        <dbReference type="ARBA" id="ARBA00022741"/>
    </source>
</evidence>
<gene>
    <name evidence="7" type="ORF">ACFS2C_27875</name>
</gene>
<comment type="caution">
    <text evidence="7">The sequence shown here is derived from an EMBL/GenBank/DDBJ whole genome shotgun (WGS) entry which is preliminary data.</text>
</comment>
<evidence type="ECO:0000313" key="7">
    <source>
        <dbReference type="EMBL" id="MFD2803215.1"/>
    </source>
</evidence>
<evidence type="ECO:0000313" key="8">
    <source>
        <dbReference type="Proteomes" id="UP001597478"/>
    </source>
</evidence>
<name>A0ABW5WLG5_9PSEU</name>
<evidence type="ECO:0000256" key="3">
    <source>
        <dbReference type="ARBA" id="ARBA00022777"/>
    </source>
</evidence>
<keyword evidence="8" id="KW-1185">Reference proteome</keyword>
<protein>
    <recommendedName>
        <fullName evidence="6">Maltokinase N-terminal cap domain-containing protein</fullName>
    </recommendedName>
</protein>
<accession>A0ABW5WLG5</accession>
<dbReference type="Proteomes" id="UP001597478">
    <property type="component" value="Unassembled WGS sequence"/>
</dbReference>
<organism evidence="7 8">
    <name type="scientific">Prauserella oleivorans</name>
    <dbReference type="NCBI Taxonomy" id="1478153"/>
    <lineage>
        <taxon>Bacteria</taxon>
        <taxon>Bacillati</taxon>
        <taxon>Actinomycetota</taxon>
        <taxon>Actinomycetes</taxon>
        <taxon>Pseudonocardiales</taxon>
        <taxon>Pseudonocardiaceae</taxon>
        <taxon>Prauserella</taxon>
    </lineage>
</organism>